<dbReference type="Proteomes" id="UP000596092">
    <property type="component" value="Chromosome"/>
</dbReference>
<evidence type="ECO:0000313" key="1">
    <source>
        <dbReference type="EMBL" id="QQG66374.1"/>
    </source>
</evidence>
<dbReference type="AlphaFoldDB" id="A0A7T5VED7"/>
<proteinExistence type="predicted"/>
<dbReference type="EMBL" id="CP054140">
    <property type="protein sequence ID" value="QQG66374.1"/>
    <property type="molecule type" value="Genomic_DNA"/>
</dbReference>
<dbReference type="KEGG" id="dog:HP555_11090"/>
<evidence type="ECO:0000313" key="2">
    <source>
        <dbReference type="Proteomes" id="UP000596092"/>
    </source>
</evidence>
<keyword evidence="2" id="KW-1185">Reference proteome</keyword>
<reference evidence="1 2" key="1">
    <citation type="submission" date="2020-05" db="EMBL/GenBank/DDBJ databases">
        <title>Complete genome of Desulfobulbus oligotrophicus.</title>
        <authorList>
            <person name="Podar M."/>
        </authorList>
    </citation>
    <scope>NUCLEOTIDE SEQUENCE [LARGE SCALE GENOMIC DNA]</scope>
    <source>
        <strain evidence="1 2">Prop6</strain>
    </source>
</reference>
<organism evidence="1 2">
    <name type="scientific">Desulfobulbus oligotrophicus</name>
    <dbReference type="NCBI Taxonomy" id="1909699"/>
    <lineage>
        <taxon>Bacteria</taxon>
        <taxon>Pseudomonadati</taxon>
        <taxon>Thermodesulfobacteriota</taxon>
        <taxon>Desulfobulbia</taxon>
        <taxon>Desulfobulbales</taxon>
        <taxon>Desulfobulbaceae</taxon>
        <taxon>Desulfobulbus</taxon>
    </lineage>
</organism>
<accession>A0A7T5VED7</accession>
<sequence>MMHQLTVDSRHCRGLHLCHQCEAITPGLVHYCEMHGRVLISWPNTAAKQPLLSKLIVNCPDRAIMMKPVE</sequence>
<protein>
    <submittedName>
        <fullName evidence="1">Uncharacterized protein</fullName>
    </submittedName>
</protein>
<name>A0A7T5VED7_9BACT</name>
<gene>
    <name evidence="1" type="ORF">HP555_11090</name>
</gene>